<keyword evidence="1" id="KW-0813">Transport</keyword>
<organism evidence="9">
    <name type="scientific">Lotus japonicus</name>
    <name type="common">Lotus corniculatus var. japonicus</name>
    <dbReference type="NCBI Taxonomy" id="34305"/>
    <lineage>
        <taxon>Eukaryota</taxon>
        <taxon>Viridiplantae</taxon>
        <taxon>Streptophyta</taxon>
        <taxon>Embryophyta</taxon>
        <taxon>Tracheophyta</taxon>
        <taxon>Spermatophyta</taxon>
        <taxon>Magnoliopsida</taxon>
        <taxon>eudicotyledons</taxon>
        <taxon>Gunneridae</taxon>
        <taxon>Pentapetalae</taxon>
        <taxon>rosids</taxon>
        <taxon>fabids</taxon>
        <taxon>Fabales</taxon>
        <taxon>Fabaceae</taxon>
        <taxon>Papilionoideae</taxon>
        <taxon>50 kb inversion clade</taxon>
        <taxon>NPAAA clade</taxon>
        <taxon>Hologalegina</taxon>
        <taxon>robinioid clade</taxon>
        <taxon>Loteae</taxon>
        <taxon>Lotus</taxon>
    </lineage>
</organism>
<name>I3SLZ0_LOTJA</name>
<evidence type="ECO:0000256" key="5">
    <source>
        <dbReference type="ARBA" id="ARBA00023180"/>
    </source>
</evidence>
<dbReference type="FunFam" id="2.60.40.420:FF:000003">
    <property type="entry name" value="Blue copper"/>
    <property type="match status" value="1"/>
</dbReference>
<evidence type="ECO:0000313" key="9">
    <source>
        <dbReference type="EMBL" id="AFK41282.1"/>
    </source>
</evidence>
<keyword evidence="5" id="KW-0325">Glycoprotein</keyword>
<dbReference type="InterPro" id="IPR039391">
    <property type="entry name" value="Phytocyanin-like"/>
</dbReference>
<evidence type="ECO:0000256" key="7">
    <source>
        <dbReference type="SAM" id="SignalP"/>
    </source>
</evidence>
<keyword evidence="4" id="KW-0186">Copper</keyword>
<feature type="compositionally biased region" description="Low complexity" evidence="6">
    <location>
        <begin position="150"/>
        <end position="168"/>
    </location>
</feature>
<keyword evidence="2" id="KW-0479">Metal-binding</keyword>
<dbReference type="GO" id="GO:0005886">
    <property type="term" value="C:plasma membrane"/>
    <property type="evidence" value="ECO:0007669"/>
    <property type="project" value="TreeGrafter"/>
</dbReference>
<feature type="signal peptide" evidence="7">
    <location>
        <begin position="1"/>
        <end position="21"/>
    </location>
</feature>
<dbReference type="CDD" id="cd04216">
    <property type="entry name" value="Phytocyanin"/>
    <property type="match status" value="1"/>
</dbReference>
<dbReference type="GO" id="GO:0046872">
    <property type="term" value="F:metal ion binding"/>
    <property type="evidence" value="ECO:0007669"/>
    <property type="project" value="UniProtKB-KW"/>
</dbReference>
<evidence type="ECO:0000256" key="3">
    <source>
        <dbReference type="ARBA" id="ARBA00022982"/>
    </source>
</evidence>
<proteinExistence type="evidence at transcript level"/>
<dbReference type="PANTHER" id="PTHR33021:SF350">
    <property type="entry name" value="UCLACYANIN-2"/>
    <property type="match status" value="1"/>
</dbReference>
<reference evidence="9" key="1">
    <citation type="submission" date="2012-05" db="EMBL/GenBank/DDBJ databases">
        <authorList>
            <person name="Krishnakumar V."/>
            <person name="Cheung F."/>
            <person name="Xiao Y."/>
            <person name="Chan A."/>
            <person name="Moskal W.A."/>
            <person name="Town C.D."/>
        </authorList>
    </citation>
    <scope>NUCLEOTIDE SEQUENCE</scope>
</reference>
<dbReference type="SUPFAM" id="SSF49503">
    <property type="entry name" value="Cupredoxins"/>
    <property type="match status" value="1"/>
</dbReference>
<evidence type="ECO:0000256" key="6">
    <source>
        <dbReference type="SAM" id="MobiDB-lite"/>
    </source>
</evidence>
<keyword evidence="3" id="KW-0249">Electron transport</keyword>
<dbReference type="PROSITE" id="PS51485">
    <property type="entry name" value="PHYTOCYANIN"/>
    <property type="match status" value="1"/>
</dbReference>
<dbReference type="AlphaFoldDB" id="I3SLZ0"/>
<evidence type="ECO:0000256" key="2">
    <source>
        <dbReference type="ARBA" id="ARBA00022723"/>
    </source>
</evidence>
<protein>
    <recommendedName>
        <fullName evidence="8">Phytocyanin domain-containing protein</fullName>
    </recommendedName>
</protein>
<evidence type="ECO:0000256" key="4">
    <source>
        <dbReference type="ARBA" id="ARBA00023008"/>
    </source>
</evidence>
<accession>I3SLZ0</accession>
<dbReference type="EMBL" id="BT141488">
    <property type="protein sequence ID" value="AFK41282.1"/>
    <property type="molecule type" value="mRNA"/>
</dbReference>
<dbReference type="GO" id="GO:0009055">
    <property type="term" value="F:electron transfer activity"/>
    <property type="evidence" value="ECO:0007669"/>
    <property type="project" value="InterPro"/>
</dbReference>
<dbReference type="InterPro" id="IPR003245">
    <property type="entry name" value="Phytocyanin_dom"/>
</dbReference>
<dbReference type="Gene3D" id="2.60.40.420">
    <property type="entry name" value="Cupredoxins - blue copper proteins"/>
    <property type="match status" value="1"/>
</dbReference>
<dbReference type="Pfam" id="PF02298">
    <property type="entry name" value="Cu_bind_like"/>
    <property type="match status" value="1"/>
</dbReference>
<keyword evidence="7" id="KW-0732">Signal</keyword>
<dbReference type="InterPro" id="IPR008972">
    <property type="entry name" value="Cupredoxin"/>
</dbReference>
<sequence length="209" mass="21938">MAKTMVASLLVLLVAFPTVFGADHTVGDASGWNIGVDYTTWASGKTFKVGDNLVFTYSSSLHGVDEVDESSYKSCSTSSPIKTYSDGNTKVALTKAGTLYFICPTPGHCTSSGGMKVQIKVVAASSTTPSPTPTTPTPSTPTPTTPSPTTPSTTPSSPSESATPEAKSPSSLLRIVELSLFLVASPFWLGLSLPFWVSWPREETVHAVN</sequence>
<feature type="compositionally biased region" description="Pro residues" evidence="6">
    <location>
        <begin position="130"/>
        <end position="149"/>
    </location>
</feature>
<feature type="region of interest" description="Disordered" evidence="6">
    <location>
        <begin position="124"/>
        <end position="168"/>
    </location>
</feature>
<evidence type="ECO:0000259" key="8">
    <source>
        <dbReference type="PROSITE" id="PS51485"/>
    </source>
</evidence>
<evidence type="ECO:0000256" key="1">
    <source>
        <dbReference type="ARBA" id="ARBA00022448"/>
    </source>
</evidence>
<dbReference type="PANTHER" id="PTHR33021">
    <property type="entry name" value="BLUE COPPER PROTEIN"/>
    <property type="match status" value="1"/>
</dbReference>
<feature type="domain" description="Phytocyanin" evidence="8">
    <location>
        <begin position="22"/>
        <end position="123"/>
    </location>
</feature>
<feature type="chain" id="PRO_5003679618" description="Phytocyanin domain-containing protein" evidence="7">
    <location>
        <begin position="22"/>
        <end position="209"/>
    </location>
</feature>